<dbReference type="Proteomes" id="UP000473885">
    <property type="component" value="Unassembled WGS sequence"/>
</dbReference>
<dbReference type="Gene3D" id="1.10.3210.10">
    <property type="entry name" value="Hypothetical protein af1432"/>
    <property type="match status" value="2"/>
</dbReference>
<dbReference type="GO" id="GO:0004112">
    <property type="term" value="F:cyclic-nucleotide phosphodiesterase activity"/>
    <property type="evidence" value="ECO:0007669"/>
    <property type="project" value="UniProtKB-ARBA"/>
</dbReference>
<dbReference type="SUPFAM" id="SSF109604">
    <property type="entry name" value="HD-domain/PDEase-like"/>
    <property type="match status" value="2"/>
</dbReference>
<reference evidence="3 4" key="1">
    <citation type="submission" date="2019-04" db="EMBL/GenBank/DDBJ databases">
        <title>Genome sequencing of Clostridium botulinum Groups I-IV and Clostridium butyricum.</title>
        <authorList>
            <person name="Brunt J."/>
            <person name="Van Vliet A.H.M."/>
            <person name="Stringer S.C."/>
            <person name="Carter A.T."/>
            <person name="Peck M.W."/>
        </authorList>
    </citation>
    <scope>NUCLEOTIDE SEQUENCE [LARGE SCALE GENOMIC DNA]</scope>
    <source>
        <strain evidence="3 4">IFR 18/094</strain>
    </source>
</reference>
<accession>A0A6M0R956</accession>
<dbReference type="PANTHER" id="PTHR43155">
    <property type="entry name" value="CYCLIC DI-GMP PHOSPHODIESTERASE PA4108-RELATED"/>
    <property type="match status" value="1"/>
</dbReference>
<evidence type="ECO:0000256" key="1">
    <source>
        <dbReference type="ARBA" id="ARBA00022801"/>
    </source>
</evidence>
<sequence>MEVGMDKILRAISTALDLAEMSSFDNKNVIENVTNINYSKHKFINHAQRTSYIALYIAKELNIEGRQLEELYVSSLLHDIGATNFLSQSHSSNKFILGHCKIGAQLTENFPIFYKMSTFILYHHENWDGSGSLGLKGDNIPLESQIIRISDLIELLYSEELPSYIQKNNIQTWIQKKENKIFSPSIVEAFLNVSSKDMFWFDMENPYYLNYTLNTITPIYSNKLNLDNFINIAYIFADIIDNKSEFTARHSKSIANLCYKVAKHLNYDEEKCLEIKIAGLLHDIGKLAIPKNILDKNGPLTKDEFSIIKSHPYYTNVILKRFADIGDMADWASNHHEKLNGKGYPLGLKSKDLSQECRIIAVCDVYQALIEDRPYRTPMTSKEAFSILDNMVLDGSLCEKSVEILKETLKI</sequence>
<dbReference type="FunFam" id="1.10.3210.10:FF:000018">
    <property type="entry name" value="Two-component system response regulator"/>
    <property type="match status" value="1"/>
</dbReference>
<comment type="caution">
    <text evidence="3">The sequence shown here is derived from an EMBL/GenBank/DDBJ whole genome shotgun (WGS) entry which is preliminary data.</text>
</comment>
<dbReference type="InterPro" id="IPR037522">
    <property type="entry name" value="HD_GYP_dom"/>
</dbReference>
<keyword evidence="1" id="KW-0378">Hydrolase</keyword>
<feature type="domain" description="HD-GYP" evidence="2">
    <location>
        <begin position="225"/>
        <end position="411"/>
    </location>
</feature>
<name>A0A6M0R956_9CLOT</name>
<evidence type="ECO:0000313" key="3">
    <source>
        <dbReference type="EMBL" id="NEZ46781.1"/>
    </source>
</evidence>
<dbReference type="AlphaFoldDB" id="A0A6M0R956"/>
<dbReference type="RefSeq" id="WP_163248994.1">
    <property type="nucleotide sequence ID" value="NZ_SXDP01000003.1"/>
</dbReference>
<dbReference type="PROSITE" id="PS51832">
    <property type="entry name" value="HD_GYP"/>
    <property type="match status" value="2"/>
</dbReference>
<dbReference type="CDD" id="cd00077">
    <property type="entry name" value="HDc"/>
    <property type="match status" value="2"/>
</dbReference>
<organism evidence="3 4">
    <name type="scientific">Clostridium niameyense</name>
    <dbReference type="NCBI Taxonomy" id="1622073"/>
    <lineage>
        <taxon>Bacteria</taxon>
        <taxon>Bacillati</taxon>
        <taxon>Bacillota</taxon>
        <taxon>Clostridia</taxon>
        <taxon>Eubacteriales</taxon>
        <taxon>Clostridiaceae</taxon>
        <taxon>Clostridium</taxon>
    </lineage>
</organism>
<keyword evidence="4" id="KW-1185">Reference proteome</keyword>
<evidence type="ECO:0000313" key="4">
    <source>
        <dbReference type="Proteomes" id="UP000473885"/>
    </source>
</evidence>
<dbReference type="InterPro" id="IPR003607">
    <property type="entry name" value="HD/PDEase_dom"/>
</dbReference>
<gene>
    <name evidence="3" type="ORF">FDF74_06060</name>
</gene>
<dbReference type="Pfam" id="PF13487">
    <property type="entry name" value="HD_5"/>
    <property type="match status" value="2"/>
</dbReference>
<dbReference type="GO" id="GO:0009214">
    <property type="term" value="P:cyclic nucleotide catabolic process"/>
    <property type="evidence" value="ECO:0007669"/>
    <property type="project" value="UniProtKB-ARBA"/>
</dbReference>
<protein>
    <submittedName>
        <fullName evidence="3">HD domain-containing protein</fullName>
    </submittedName>
</protein>
<dbReference type="SMART" id="SM00471">
    <property type="entry name" value="HDc"/>
    <property type="match status" value="2"/>
</dbReference>
<dbReference type="EMBL" id="SXDP01000003">
    <property type="protein sequence ID" value="NEZ46781.1"/>
    <property type="molecule type" value="Genomic_DNA"/>
</dbReference>
<evidence type="ECO:0000259" key="2">
    <source>
        <dbReference type="PROSITE" id="PS51832"/>
    </source>
</evidence>
<proteinExistence type="predicted"/>
<feature type="domain" description="HD-GYP" evidence="2">
    <location>
        <begin position="21"/>
        <end position="206"/>
    </location>
</feature>
<dbReference type="PANTHER" id="PTHR43155:SF1">
    <property type="entry name" value="3'3'-CGAMP-SPECIFIC PHOSPHODIESTERASE 1"/>
    <property type="match status" value="1"/>
</dbReference>